<name>I0H8N7_ACTM4</name>
<protein>
    <recommendedName>
        <fullName evidence="5">Lipoprotein</fullName>
    </recommendedName>
</protein>
<dbReference type="Proteomes" id="UP000007882">
    <property type="component" value="Chromosome"/>
</dbReference>
<dbReference type="PROSITE" id="PS51257">
    <property type="entry name" value="PROKAR_LIPOPROTEIN"/>
    <property type="match status" value="1"/>
</dbReference>
<dbReference type="PANTHER" id="PTHR37489:SF1">
    <property type="entry name" value="DUF3500 DOMAIN-CONTAINING PROTEIN"/>
    <property type="match status" value="1"/>
</dbReference>
<evidence type="ECO:0000313" key="4">
    <source>
        <dbReference type="Proteomes" id="UP000007882"/>
    </source>
</evidence>
<dbReference type="OrthoDB" id="581140at2"/>
<dbReference type="RefSeq" id="WP_014444268.1">
    <property type="nucleotide sequence ID" value="NC_017093.1"/>
</dbReference>
<dbReference type="EMBL" id="AP012319">
    <property type="protein sequence ID" value="BAL89374.1"/>
    <property type="molecule type" value="Genomic_DNA"/>
</dbReference>
<dbReference type="InterPro" id="IPR021889">
    <property type="entry name" value="DUF3500"/>
</dbReference>
<evidence type="ECO:0000256" key="2">
    <source>
        <dbReference type="SAM" id="SignalP"/>
    </source>
</evidence>
<feature type="region of interest" description="Disordered" evidence="1">
    <location>
        <begin position="18"/>
        <end position="51"/>
    </location>
</feature>
<proteinExistence type="predicted"/>
<evidence type="ECO:0000313" key="3">
    <source>
        <dbReference type="EMBL" id="BAL89374.1"/>
    </source>
</evidence>
<dbReference type="Pfam" id="PF12006">
    <property type="entry name" value="DUF3500"/>
    <property type="match status" value="1"/>
</dbReference>
<evidence type="ECO:0008006" key="5">
    <source>
        <dbReference type="Google" id="ProtNLM"/>
    </source>
</evidence>
<dbReference type="eggNOG" id="COG0715">
    <property type="taxonomic scope" value="Bacteria"/>
</dbReference>
<reference evidence="3 4" key="1">
    <citation type="submission" date="2012-02" db="EMBL/GenBank/DDBJ databases">
        <title>Complete genome sequence of Actinoplanes missouriensis 431 (= NBRC 102363).</title>
        <authorList>
            <person name="Ohnishi Y."/>
            <person name="Ishikawa J."/>
            <person name="Sekine M."/>
            <person name="Hosoyama A."/>
            <person name="Harada T."/>
            <person name="Narita H."/>
            <person name="Hata T."/>
            <person name="Konno Y."/>
            <person name="Tutikane K."/>
            <person name="Fujita N."/>
            <person name="Horinouchi S."/>
            <person name="Hayakawa M."/>
        </authorList>
    </citation>
    <scope>NUCLEOTIDE SEQUENCE [LARGE SCALE GENOMIC DNA]</scope>
    <source>
        <strain evidence="4">ATCC 14538 / DSM 43046 / CBS 188.64 / JCM 3121 / NBRC 102363 / NCIMB 12654 / NRRL B-3342 / UNCC 431</strain>
    </source>
</reference>
<dbReference type="STRING" id="512565.AMIS_41540"/>
<dbReference type="KEGG" id="ams:AMIS_41540"/>
<gene>
    <name evidence="3" type="ordered locus">AMIS_41540</name>
</gene>
<keyword evidence="2" id="KW-0732">Signal</keyword>
<keyword evidence="4" id="KW-1185">Reference proteome</keyword>
<sequence length="311" mass="32179">MRRSLILTLLTALAAGCSSTGDTTPTPATPIARSSAPTPAPTLDNAGTGPGGANTTAVAAAVTAFLATLGVTQRAAIVHDLHDEGRRVWSDHPAGEAPRPGIAFTDLSGAQRACVMVVLAEALSDAGYAKTLTALTDASVAVYGTPSPHDPFAVQVGGAHLARNLTYHGDQVSMTPSLTGNDRGTATKAQAVLAALTDQEKTAAQLTAGVPDDLVMGPGQDSAGFPQPEGLLVAELGDTARTAVTALISSWTGDLDETAGRKLLAAYQAEYDRTRLSWTGTYLRVDGPHVWIETRNDLTLFRDKTNDYGSS</sequence>
<accession>I0H8N7</accession>
<dbReference type="PANTHER" id="PTHR37489">
    <property type="entry name" value="DUF3500 DOMAIN-CONTAINING PROTEIN"/>
    <property type="match status" value="1"/>
</dbReference>
<dbReference type="AlphaFoldDB" id="I0H8N7"/>
<feature type="chain" id="PRO_5039724056" description="Lipoprotein" evidence="2">
    <location>
        <begin position="21"/>
        <end position="311"/>
    </location>
</feature>
<dbReference type="HOGENOM" id="CLU_033093_1_0_11"/>
<evidence type="ECO:0000256" key="1">
    <source>
        <dbReference type="SAM" id="MobiDB-lite"/>
    </source>
</evidence>
<organism evidence="3 4">
    <name type="scientific">Actinoplanes missouriensis (strain ATCC 14538 / DSM 43046 / CBS 188.64 / JCM 3121 / NBRC 102363 / NCIMB 12654 / NRRL B-3342 / UNCC 431)</name>
    <dbReference type="NCBI Taxonomy" id="512565"/>
    <lineage>
        <taxon>Bacteria</taxon>
        <taxon>Bacillati</taxon>
        <taxon>Actinomycetota</taxon>
        <taxon>Actinomycetes</taxon>
        <taxon>Micromonosporales</taxon>
        <taxon>Micromonosporaceae</taxon>
        <taxon>Actinoplanes</taxon>
    </lineage>
</organism>
<dbReference type="PATRIC" id="fig|512565.3.peg.4136"/>
<feature type="signal peptide" evidence="2">
    <location>
        <begin position="1"/>
        <end position="20"/>
    </location>
</feature>